<dbReference type="InterPro" id="IPR019546">
    <property type="entry name" value="TAT_signal_bac_arc"/>
</dbReference>
<accession>A0A9W6MMB4</accession>
<comment type="caution">
    <text evidence="23">The sequence shown here is derived from an EMBL/GenBank/DDBJ whole genome shotgun (WGS) entry which is preliminary data.</text>
</comment>
<evidence type="ECO:0000313" key="24">
    <source>
        <dbReference type="Proteomes" id="UP001143486"/>
    </source>
</evidence>
<gene>
    <name evidence="23" type="ORF">GCM10017621_08480</name>
</gene>
<comment type="similarity">
    <text evidence="3">Belongs to the Rieske iron-sulfur protein family.</text>
</comment>
<comment type="function">
    <text evidence="1">Component of the ubiquinol-cytochrome c reductase complex (complex III or cytochrome b-c1 complex), which is a respiratory chain that generates an electrochemical potential coupled to ATP synthesis.</text>
</comment>
<dbReference type="Proteomes" id="UP001143486">
    <property type="component" value="Unassembled WGS sequence"/>
</dbReference>
<dbReference type="NCBIfam" id="TIGR01409">
    <property type="entry name" value="TAT_signal_seq"/>
    <property type="match status" value="1"/>
</dbReference>
<comment type="miscellaneous">
    <text evidence="20">The Rieske protein is a high potential 2Fe-2S protein.</text>
</comment>
<evidence type="ECO:0000256" key="10">
    <source>
        <dbReference type="ARBA" id="ARBA00022714"/>
    </source>
</evidence>
<proteinExistence type="inferred from homology"/>
<evidence type="ECO:0000256" key="21">
    <source>
        <dbReference type="RuleBase" id="RU004497"/>
    </source>
</evidence>
<sequence length="214" mass="22638">MTEENGAPGGHGEEPTRRDFIYIAAGGAAAVGGGLVAWPFIDQMNPAADTLALGSIRVDVSLVPVGSEITVMWRGGPVFIRHRTEEEIAEARSVELNALPDEDARNDNLPAGIPAVDANRVLRPEYLIVKGNCTHLGCVPLGLGANTGDYDGWYCPCHGSHYDTSARIRRGPAPENLPVPDYYFESENTVKIGLSPDEAAVSGWQVADASGAAA</sequence>
<evidence type="ECO:0000256" key="13">
    <source>
        <dbReference type="ARBA" id="ARBA00022982"/>
    </source>
</evidence>
<protein>
    <recommendedName>
        <fullName evidence="6 20">Ubiquinol-cytochrome c reductase iron-sulfur subunit</fullName>
        <ecNumber evidence="5 20">7.1.1.8</ecNumber>
    </recommendedName>
</protein>
<evidence type="ECO:0000256" key="11">
    <source>
        <dbReference type="ARBA" id="ARBA00022723"/>
    </source>
</evidence>
<dbReference type="InterPro" id="IPR017941">
    <property type="entry name" value="Rieske_2Fe-2S"/>
</dbReference>
<dbReference type="GO" id="GO:0005886">
    <property type="term" value="C:plasma membrane"/>
    <property type="evidence" value="ECO:0007669"/>
    <property type="project" value="UniProtKB-SubCell"/>
</dbReference>
<keyword evidence="24" id="KW-1185">Reference proteome</keyword>
<organism evidence="23 24">
    <name type="scientific">Maricaulis virginensis</name>
    <dbReference type="NCBI Taxonomy" id="144022"/>
    <lineage>
        <taxon>Bacteria</taxon>
        <taxon>Pseudomonadati</taxon>
        <taxon>Pseudomonadota</taxon>
        <taxon>Alphaproteobacteria</taxon>
        <taxon>Maricaulales</taxon>
        <taxon>Maricaulaceae</taxon>
        <taxon>Maricaulis</taxon>
    </lineage>
</organism>
<dbReference type="Pfam" id="PF00355">
    <property type="entry name" value="Rieske"/>
    <property type="match status" value="1"/>
</dbReference>
<dbReference type="PRINTS" id="PR00162">
    <property type="entry name" value="RIESKE"/>
</dbReference>
<dbReference type="EC" id="7.1.1.8" evidence="5 20"/>
<keyword evidence="9 20" id="KW-0812">Transmembrane</keyword>
<dbReference type="FunFam" id="2.102.10.10:FF:000001">
    <property type="entry name" value="Cytochrome b-c1 complex subunit Rieske, mitochondrial"/>
    <property type="match status" value="1"/>
</dbReference>
<dbReference type="PANTHER" id="PTHR10134">
    <property type="entry name" value="CYTOCHROME B-C1 COMPLEX SUBUNIT RIESKE, MITOCHONDRIAL"/>
    <property type="match status" value="1"/>
</dbReference>
<evidence type="ECO:0000256" key="1">
    <source>
        <dbReference type="ARBA" id="ARBA00002444"/>
    </source>
</evidence>
<keyword evidence="14 20" id="KW-1133">Transmembrane helix</keyword>
<keyword evidence="12" id="KW-1278">Translocase</keyword>
<keyword evidence="7 20" id="KW-0813">Transport</keyword>
<dbReference type="InterPro" id="IPR036922">
    <property type="entry name" value="Rieske_2Fe-2S_sf"/>
</dbReference>
<dbReference type="PROSITE" id="PS51296">
    <property type="entry name" value="RIESKE"/>
    <property type="match status" value="1"/>
</dbReference>
<dbReference type="EMBL" id="BSFE01000002">
    <property type="protein sequence ID" value="GLK51340.1"/>
    <property type="molecule type" value="Genomic_DNA"/>
</dbReference>
<dbReference type="InterPro" id="IPR006317">
    <property type="entry name" value="Ubiquinol_cyt_c_Rdtase_Fe-S-su"/>
</dbReference>
<evidence type="ECO:0000256" key="18">
    <source>
        <dbReference type="ARBA" id="ARBA00023157"/>
    </source>
</evidence>
<dbReference type="InterPro" id="IPR005805">
    <property type="entry name" value="Rieske_Fe-S_prot_C"/>
</dbReference>
<dbReference type="GO" id="GO:0046872">
    <property type="term" value="F:metal ion binding"/>
    <property type="evidence" value="ECO:0007669"/>
    <property type="project" value="UniProtKB-KW"/>
</dbReference>
<keyword evidence="18" id="KW-1015">Disulfide bond</keyword>
<dbReference type="GO" id="GO:0051537">
    <property type="term" value="F:2 iron, 2 sulfur cluster binding"/>
    <property type="evidence" value="ECO:0007669"/>
    <property type="project" value="UniProtKB-KW"/>
</dbReference>
<evidence type="ECO:0000256" key="16">
    <source>
        <dbReference type="ARBA" id="ARBA00023014"/>
    </source>
</evidence>
<comment type="catalytic activity">
    <reaction evidence="19 20">
        <text>a quinol + 2 Fe(III)-[cytochrome c](out) = a quinone + 2 Fe(II)-[cytochrome c](out) + 2 H(+)(out)</text>
        <dbReference type="Rhea" id="RHEA:11484"/>
        <dbReference type="Rhea" id="RHEA-COMP:10350"/>
        <dbReference type="Rhea" id="RHEA-COMP:14399"/>
        <dbReference type="ChEBI" id="CHEBI:15378"/>
        <dbReference type="ChEBI" id="CHEBI:24646"/>
        <dbReference type="ChEBI" id="CHEBI:29033"/>
        <dbReference type="ChEBI" id="CHEBI:29034"/>
        <dbReference type="ChEBI" id="CHEBI:132124"/>
        <dbReference type="EC" id="7.1.1.8"/>
    </reaction>
</comment>
<evidence type="ECO:0000256" key="2">
    <source>
        <dbReference type="ARBA" id="ARBA00004162"/>
    </source>
</evidence>
<comment type="subunit">
    <text evidence="4 21">The main subunits of complex b-c1 are: cytochrome b, cytochrome c1 and the Rieske protein.</text>
</comment>
<feature type="transmembrane region" description="Helical" evidence="20">
    <location>
        <begin position="20"/>
        <end position="41"/>
    </location>
</feature>
<dbReference type="InterPro" id="IPR014349">
    <property type="entry name" value="Rieske_Fe-S_prot"/>
</dbReference>
<evidence type="ECO:0000256" key="20">
    <source>
        <dbReference type="RuleBase" id="RU004494"/>
    </source>
</evidence>
<name>A0A9W6MMB4_9PROT</name>
<keyword evidence="10" id="KW-0001">2Fe-2S</keyword>
<comment type="cofactor">
    <cofactor evidence="20">
        <name>[2Fe-2S] cluster</name>
        <dbReference type="ChEBI" id="CHEBI:190135"/>
    </cofactor>
    <text evidence="20">Binds 1 [2Fe-2S] cluster per subunit.</text>
</comment>
<dbReference type="GO" id="GO:0008121">
    <property type="term" value="F:quinol-cytochrome-c reductase activity"/>
    <property type="evidence" value="ECO:0007669"/>
    <property type="project" value="UniProtKB-EC"/>
</dbReference>
<evidence type="ECO:0000256" key="9">
    <source>
        <dbReference type="ARBA" id="ARBA00022692"/>
    </source>
</evidence>
<evidence type="ECO:0000256" key="4">
    <source>
        <dbReference type="ARBA" id="ARBA00011649"/>
    </source>
</evidence>
<evidence type="ECO:0000259" key="22">
    <source>
        <dbReference type="PROSITE" id="PS51296"/>
    </source>
</evidence>
<evidence type="ECO:0000256" key="5">
    <source>
        <dbReference type="ARBA" id="ARBA00012951"/>
    </source>
</evidence>
<dbReference type="Pfam" id="PF10399">
    <property type="entry name" value="UCR_Fe-S_N"/>
    <property type="match status" value="1"/>
</dbReference>
<evidence type="ECO:0000313" key="23">
    <source>
        <dbReference type="EMBL" id="GLK51340.1"/>
    </source>
</evidence>
<evidence type="ECO:0000256" key="19">
    <source>
        <dbReference type="ARBA" id="ARBA00029351"/>
    </source>
</evidence>
<dbReference type="AlphaFoldDB" id="A0A9W6MMB4"/>
<dbReference type="Gene3D" id="2.102.10.10">
    <property type="entry name" value="Rieske [2Fe-2S] iron-sulphur domain"/>
    <property type="match status" value="1"/>
</dbReference>
<dbReference type="SUPFAM" id="SSF50022">
    <property type="entry name" value="ISP domain"/>
    <property type="match status" value="1"/>
</dbReference>
<dbReference type="PROSITE" id="PS51318">
    <property type="entry name" value="TAT"/>
    <property type="match status" value="1"/>
</dbReference>
<reference evidence="23" key="2">
    <citation type="submission" date="2023-01" db="EMBL/GenBank/DDBJ databases">
        <authorList>
            <person name="Sun Q."/>
            <person name="Evtushenko L."/>
        </authorList>
    </citation>
    <scope>NUCLEOTIDE SEQUENCE</scope>
    <source>
        <strain evidence="23">VKM B-1513</strain>
    </source>
</reference>
<keyword evidence="15" id="KW-0408">Iron</keyword>
<comment type="subcellular location">
    <subcellularLocation>
        <location evidence="2">Cell membrane</location>
        <topology evidence="2">Single-pass membrane protein</topology>
    </subcellularLocation>
</comment>
<dbReference type="InterPro" id="IPR019470">
    <property type="entry name" value="Ubiq_cytC_Rdtase_Fe-S_su_TAT"/>
</dbReference>
<dbReference type="RefSeq" id="WP_271185723.1">
    <property type="nucleotide sequence ID" value="NZ_BSFE01000002.1"/>
</dbReference>
<dbReference type="CDD" id="cd03470">
    <property type="entry name" value="Rieske_cytochrome_bc1"/>
    <property type="match status" value="1"/>
</dbReference>
<dbReference type="NCBIfam" id="TIGR01416">
    <property type="entry name" value="Rieske_proteo"/>
    <property type="match status" value="1"/>
</dbReference>
<dbReference type="InterPro" id="IPR006311">
    <property type="entry name" value="TAT_signal"/>
</dbReference>
<keyword evidence="17 20" id="KW-0472">Membrane</keyword>
<keyword evidence="8" id="KW-1003">Cell membrane</keyword>
<keyword evidence="16" id="KW-0411">Iron-sulfur</keyword>
<dbReference type="Gene3D" id="1.20.5.510">
    <property type="entry name" value="Single helix bin"/>
    <property type="match status" value="1"/>
</dbReference>
<evidence type="ECO:0000256" key="6">
    <source>
        <dbReference type="ARBA" id="ARBA00019816"/>
    </source>
</evidence>
<evidence type="ECO:0000256" key="14">
    <source>
        <dbReference type="ARBA" id="ARBA00022989"/>
    </source>
</evidence>
<feature type="domain" description="Rieske" evidence="22">
    <location>
        <begin position="96"/>
        <end position="191"/>
    </location>
</feature>
<reference evidence="23" key="1">
    <citation type="journal article" date="2014" name="Int. J. Syst. Evol. Microbiol.">
        <title>Complete genome sequence of Corynebacterium casei LMG S-19264T (=DSM 44701T), isolated from a smear-ripened cheese.</title>
        <authorList>
            <consortium name="US DOE Joint Genome Institute (JGI-PGF)"/>
            <person name="Walter F."/>
            <person name="Albersmeier A."/>
            <person name="Kalinowski J."/>
            <person name="Ruckert C."/>
        </authorList>
    </citation>
    <scope>NUCLEOTIDE SEQUENCE</scope>
    <source>
        <strain evidence="23">VKM B-1513</strain>
    </source>
</reference>
<evidence type="ECO:0000256" key="3">
    <source>
        <dbReference type="ARBA" id="ARBA00010651"/>
    </source>
</evidence>
<keyword evidence="13 20" id="KW-0249">Electron transport</keyword>
<keyword evidence="11" id="KW-0479">Metal-binding</keyword>
<evidence type="ECO:0000256" key="7">
    <source>
        <dbReference type="ARBA" id="ARBA00022448"/>
    </source>
</evidence>
<evidence type="ECO:0000256" key="12">
    <source>
        <dbReference type="ARBA" id="ARBA00022967"/>
    </source>
</evidence>
<evidence type="ECO:0000256" key="8">
    <source>
        <dbReference type="ARBA" id="ARBA00022475"/>
    </source>
</evidence>
<evidence type="ECO:0000256" key="15">
    <source>
        <dbReference type="ARBA" id="ARBA00023004"/>
    </source>
</evidence>
<evidence type="ECO:0000256" key="17">
    <source>
        <dbReference type="ARBA" id="ARBA00023136"/>
    </source>
</evidence>